<accession>A0A653EA33</accession>
<evidence type="ECO:0000313" key="1">
    <source>
        <dbReference type="EMBL" id="VEV98866.1"/>
    </source>
</evidence>
<gene>
    <name evidence="1" type="ORF">PMYSY11_3822</name>
</gene>
<dbReference type="EMBL" id="LR215729">
    <property type="protein sequence ID" value="VEV98866.1"/>
    <property type="molecule type" value="Genomic_DNA"/>
</dbReference>
<proteinExistence type="predicted"/>
<sequence length="76" mass="8609">MRRQDVKARLAEGVSLETHISANPSNTKEWIVFFKKNAGRSFFLVDDQEQVESFADLNLLIAELSAMGLKIAEVHF</sequence>
<reference evidence="1" key="1">
    <citation type="submission" date="2019-02" db="EMBL/GenBank/DDBJ databases">
        <authorList>
            <consortium name="Genoscope - CEA"/>
            <person name="William W."/>
        </authorList>
    </citation>
    <scope>NUCLEOTIDE SEQUENCE [LARGE SCALE GENOMIC DNA]</scope>
    <source>
        <strain evidence="1">YSy11</strain>
    </source>
</reference>
<name>A0A653EA33_9PSED</name>
<protein>
    <submittedName>
        <fullName evidence="1">Uncharacterized protein</fullName>
    </submittedName>
</protein>
<dbReference type="RefSeq" id="WP_150549172.1">
    <property type="nucleotide sequence ID" value="NZ_LR215729.2"/>
</dbReference>
<organism evidence="1">
    <name type="scientific">Pseudomonas marincola</name>
    <dbReference type="NCBI Taxonomy" id="437900"/>
    <lineage>
        <taxon>Bacteria</taxon>
        <taxon>Pseudomonadati</taxon>
        <taxon>Pseudomonadota</taxon>
        <taxon>Gammaproteobacteria</taxon>
        <taxon>Pseudomonadales</taxon>
        <taxon>Pseudomonadaceae</taxon>
        <taxon>Pseudomonas</taxon>
    </lineage>
</organism>
<dbReference type="AlphaFoldDB" id="A0A653EA33"/>